<evidence type="ECO:0008006" key="5">
    <source>
        <dbReference type="Google" id="ProtNLM"/>
    </source>
</evidence>
<dbReference type="InterPro" id="IPR019546">
    <property type="entry name" value="TAT_signal_bac_arc"/>
</dbReference>
<dbReference type="Proteomes" id="UP000502259">
    <property type="component" value="Chromosome"/>
</dbReference>
<protein>
    <recommendedName>
        <fullName evidence="5">Twin-arginine translocation pathway signal</fullName>
    </recommendedName>
</protein>
<gene>
    <name evidence="3" type="ORF">HHSLTHF2_32260</name>
</gene>
<accession>A0A6F8U888</accession>
<dbReference type="EMBL" id="AP022843">
    <property type="protein sequence ID" value="BCB09336.1"/>
    <property type="molecule type" value="Genomic_DNA"/>
</dbReference>
<sequence length="79" mass="8726">MQKNKGMIEEKPMHTSHNPERRRFMKTVGLGTAAAGAAAAVGHVTLAQADSTTSIEPKKQTTNYHETDHIRAYYASLRD</sequence>
<dbReference type="AlphaFoldDB" id="A0A6F8U888"/>
<dbReference type="InterPro" id="IPR006311">
    <property type="entry name" value="TAT_signal"/>
</dbReference>
<dbReference type="PROSITE" id="PS51318">
    <property type="entry name" value="TAT"/>
    <property type="match status" value="1"/>
</dbReference>
<evidence type="ECO:0000313" key="4">
    <source>
        <dbReference type="Proteomes" id="UP000502259"/>
    </source>
</evidence>
<evidence type="ECO:0000313" key="3">
    <source>
        <dbReference type="EMBL" id="BCB09336.1"/>
    </source>
</evidence>
<evidence type="ECO:0000256" key="2">
    <source>
        <dbReference type="SAM" id="MobiDB-lite"/>
    </source>
</evidence>
<evidence type="ECO:0000256" key="1">
    <source>
        <dbReference type="ARBA" id="ARBA00022729"/>
    </source>
</evidence>
<dbReference type="NCBIfam" id="TIGR01409">
    <property type="entry name" value="TAT_signal_seq"/>
    <property type="match status" value="1"/>
</dbReference>
<keyword evidence="1" id="KW-0732">Signal</keyword>
<proteinExistence type="predicted"/>
<reference evidence="3 4" key="1">
    <citation type="submission" date="2020-03" db="EMBL/GenBank/DDBJ databases">
        <title>Complete Genome Sequence of Halomonas hydrothermalis Strain Slthf2, Halophilic Bacterium Isolated from Deep-Sea Hydrothermal-Vent Environments.</title>
        <authorList>
            <person name="Takeyama N."/>
            <person name="Huang M."/>
            <person name="Sato K."/>
            <person name="Galipon J."/>
            <person name="Arakawa K."/>
        </authorList>
    </citation>
    <scope>NUCLEOTIDE SEQUENCE [LARGE SCALE GENOMIC DNA]</scope>
    <source>
        <strain evidence="3 4">Slthf2</strain>
    </source>
</reference>
<organism evidence="3 4">
    <name type="scientific">Halomonas hydrothermalis</name>
    <dbReference type="NCBI Taxonomy" id="115561"/>
    <lineage>
        <taxon>Bacteria</taxon>
        <taxon>Pseudomonadati</taxon>
        <taxon>Pseudomonadota</taxon>
        <taxon>Gammaproteobacteria</taxon>
        <taxon>Oceanospirillales</taxon>
        <taxon>Halomonadaceae</taxon>
        <taxon>Halomonas</taxon>
    </lineage>
</organism>
<dbReference type="InterPro" id="IPR014177">
    <property type="entry name" value="Formate_DH_TAT-contain"/>
</dbReference>
<dbReference type="NCBIfam" id="TIGR02811">
    <property type="entry name" value="formate_TAT"/>
    <property type="match status" value="1"/>
</dbReference>
<keyword evidence="4" id="KW-1185">Reference proteome</keyword>
<name>A0A6F8U888_9GAMM</name>
<feature type="region of interest" description="Disordered" evidence="2">
    <location>
        <begin position="1"/>
        <end position="22"/>
    </location>
</feature>